<accession>A0A2S0N8G3</accession>
<keyword evidence="1" id="KW-0808">Transferase</keyword>
<feature type="region of interest" description="Disordered" evidence="3">
    <location>
        <begin position="568"/>
        <end position="595"/>
    </location>
</feature>
<dbReference type="PANTHER" id="PTHR36837">
    <property type="entry name" value="POLY(3-HYDROXYALKANOATE) POLYMERASE SUBUNIT PHAC"/>
    <property type="match status" value="1"/>
</dbReference>
<dbReference type="PANTHER" id="PTHR36837:SF5">
    <property type="entry name" value="POLY-3-HYDROXYBUTYRATE SYNTHASE"/>
    <property type="match status" value="1"/>
</dbReference>
<evidence type="ECO:0000259" key="4">
    <source>
        <dbReference type="Pfam" id="PF07167"/>
    </source>
</evidence>
<keyword evidence="2" id="KW-0012">Acyltransferase</keyword>
<evidence type="ECO:0000256" key="2">
    <source>
        <dbReference type="ARBA" id="ARBA00023315"/>
    </source>
</evidence>
<dbReference type="InterPro" id="IPR022211">
    <property type="entry name" value="PHBC_N"/>
</dbReference>
<dbReference type="Gene3D" id="3.40.50.1820">
    <property type="entry name" value="alpha/beta hydrolase"/>
    <property type="match status" value="1"/>
</dbReference>
<sequence>MARSTAATTRRATGTPSVPARKARPAAAPAASANLLDRKLWALAGQLNGGVSVLALTGAWLDWASHLAVSPGRRMDLATLAFSQAMQLAADGGPFGPCGEAREGDRRFRDPAWDRWPYRQFACTHRAAEAWWEAATRGVHGVSPQSAAMVDFAARQILDFWSPSNFMATNPEVMQKAVATGGQSLVEGFRHWLEDARITATGATAAGAEAFRVGETVAVTPGKVVARTPLAEIIQYAPATPAVHAEPVVIVPAWIMKYYILDLRPENSLVRHLVAQGFTVFVVSWKNPTEADRDVAFDQYRTEGAMAAIAAATRITGSPRVHAVGYCLGGTLMAITAAAMARDGDTRLASLTLLAALTDFHEAGELRLFISDSQLALLEDMMEERGYLEGPRMMGTFNLLRANDLIWSRMVREYMMGERRRLFDIMAWSQDGTRMPARMHAHYLRSLYLANDLAEGRFTVEGRTIALQDIRVPLFVLGAEWDHIAPWRAVYKLHLSLDTPVTFALTNGGHNQGVVSPPGTSGRVHRIGTREDGDPHLDADAWFAAHDPVEGSWWMSWGDWLNRTSTAPMRPPPPLGDAAAGYPALDEAPGTYVRG</sequence>
<evidence type="ECO:0000256" key="3">
    <source>
        <dbReference type="SAM" id="MobiDB-lite"/>
    </source>
</evidence>
<dbReference type="EMBL" id="CP027668">
    <property type="protein sequence ID" value="AVO44442.1"/>
    <property type="molecule type" value="Genomic_DNA"/>
</dbReference>
<evidence type="ECO:0000256" key="1">
    <source>
        <dbReference type="ARBA" id="ARBA00022679"/>
    </source>
</evidence>
<name>A0A2S0N8G3_9HYPH</name>
<feature type="domain" description="Poly-beta-hydroxybutyrate polymerase N-terminal" evidence="5">
    <location>
        <begin position="33"/>
        <end position="73"/>
    </location>
</feature>
<evidence type="ECO:0000259" key="5">
    <source>
        <dbReference type="Pfam" id="PF12551"/>
    </source>
</evidence>
<dbReference type="GO" id="GO:0016746">
    <property type="term" value="F:acyltransferase activity"/>
    <property type="evidence" value="ECO:0007669"/>
    <property type="project" value="UniProtKB-KW"/>
</dbReference>
<feature type="region of interest" description="Disordered" evidence="3">
    <location>
        <begin position="1"/>
        <end position="26"/>
    </location>
</feature>
<reference evidence="6 7" key="1">
    <citation type="submission" date="2018-03" db="EMBL/GenBank/DDBJ databases">
        <title>Genome sequencing of Phreatobacter sp.</title>
        <authorList>
            <person name="Kim S.-J."/>
            <person name="Heo J."/>
            <person name="Kwon S.-W."/>
        </authorList>
    </citation>
    <scope>NUCLEOTIDE SEQUENCE [LARGE SCALE GENOMIC DNA]</scope>
    <source>
        <strain evidence="6 7">S-12</strain>
    </source>
</reference>
<dbReference type="InterPro" id="IPR029058">
    <property type="entry name" value="AB_hydrolase_fold"/>
</dbReference>
<dbReference type="OrthoDB" id="7208816at2"/>
<dbReference type="Proteomes" id="UP000237889">
    <property type="component" value="Chromosome"/>
</dbReference>
<feature type="domain" description="Poly-beta-hydroxybutyrate polymerase N-terminal" evidence="4">
    <location>
        <begin position="105"/>
        <end position="272"/>
    </location>
</feature>
<keyword evidence="7" id="KW-1185">Reference proteome</keyword>
<dbReference type="KEGG" id="phr:C6569_04840"/>
<dbReference type="RefSeq" id="WP_106747772.1">
    <property type="nucleotide sequence ID" value="NZ_CP027668.1"/>
</dbReference>
<dbReference type="Pfam" id="PF12551">
    <property type="entry name" value="PHBC_N"/>
    <property type="match status" value="1"/>
</dbReference>
<dbReference type="InterPro" id="IPR010941">
    <property type="entry name" value="PhaC_N"/>
</dbReference>
<proteinExistence type="predicted"/>
<gene>
    <name evidence="6" type="ORF">C6569_04840</name>
</gene>
<dbReference type="InterPro" id="IPR051321">
    <property type="entry name" value="PHA/PHB_synthase"/>
</dbReference>
<dbReference type="SUPFAM" id="SSF53474">
    <property type="entry name" value="alpha/beta-Hydrolases"/>
    <property type="match status" value="1"/>
</dbReference>
<organism evidence="6 7">
    <name type="scientific">Phreatobacter cathodiphilus</name>
    <dbReference type="NCBI Taxonomy" id="1868589"/>
    <lineage>
        <taxon>Bacteria</taxon>
        <taxon>Pseudomonadati</taxon>
        <taxon>Pseudomonadota</taxon>
        <taxon>Alphaproteobacteria</taxon>
        <taxon>Hyphomicrobiales</taxon>
        <taxon>Phreatobacteraceae</taxon>
        <taxon>Phreatobacter</taxon>
    </lineage>
</organism>
<dbReference type="GO" id="GO:0042619">
    <property type="term" value="P:poly-hydroxybutyrate biosynthetic process"/>
    <property type="evidence" value="ECO:0007669"/>
    <property type="project" value="InterPro"/>
</dbReference>
<dbReference type="Pfam" id="PF07167">
    <property type="entry name" value="PhaC_N"/>
    <property type="match status" value="1"/>
</dbReference>
<evidence type="ECO:0000313" key="7">
    <source>
        <dbReference type="Proteomes" id="UP000237889"/>
    </source>
</evidence>
<protein>
    <submittedName>
        <fullName evidence="6">Poly-beta-hydroxybutyrate polymerase</fullName>
    </submittedName>
</protein>
<evidence type="ECO:0000313" key="6">
    <source>
        <dbReference type="EMBL" id="AVO44442.1"/>
    </source>
</evidence>
<dbReference type="AlphaFoldDB" id="A0A2S0N8G3"/>